<reference evidence="4" key="1">
    <citation type="submission" date="2018-05" db="EMBL/GenBank/DDBJ databases">
        <authorList>
            <person name="Lanie J.A."/>
            <person name="Ng W.-L."/>
            <person name="Kazmierczak K.M."/>
            <person name="Andrzejewski T.M."/>
            <person name="Davidsen T.M."/>
            <person name="Wayne K.J."/>
            <person name="Tettelin H."/>
            <person name="Glass J.I."/>
            <person name="Rusch D."/>
            <person name="Podicherti R."/>
            <person name="Tsui H.-C.T."/>
            <person name="Winkler M.E."/>
        </authorList>
    </citation>
    <scope>NUCLEOTIDE SEQUENCE</scope>
</reference>
<accession>A0A382NF87</accession>
<dbReference type="EMBL" id="UINC01099595">
    <property type="protein sequence ID" value="SVC58985.1"/>
    <property type="molecule type" value="Genomic_DNA"/>
</dbReference>
<dbReference type="PANTHER" id="PTHR10466">
    <property type="entry name" value="PHOSPHOMANNOMUTASE"/>
    <property type="match status" value="1"/>
</dbReference>
<name>A0A382NF87_9ZZZZ</name>
<sequence length="231" mass="26746">MNYVFDVDGTLTHARALMPPEFKSWFVNWMKDKSVYLVTGSDRPKTIEQVGKDIVDKCNMSFQCCGNDVWRYGISIAQTNFTVPDDMMSWLEYEIKNSTYPDRFGNHIEKRVGLINFCVPGRNLPDEERDEYFNWDKAMGERLDISKRFNERFQGFEAAIGGQTSLDIFMKGRNKSQVYNTIGTPMVFFGDRCETTGNDFPLVQMLKPTDTFYHVTGPEETFTLLKEKYSG</sequence>
<dbReference type="SUPFAM" id="SSF56784">
    <property type="entry name" value="HAD-like"/>
    <property type="match status" value="1"/>
</dbReference>
<dbReference type="GO" id="GO:0046872">
    <property type="term" value="F:metal ion binding"/>
    <property type="evidence" value="ECO:0007669"/>
    <property type="project" value="UniProtKB-KW"/>
</dbReference>
<dbReference type="Pfam" id="PF03332">
    <property type="entry name" value="PMM"/>
    <property type="match status" value="1"/>
</dbReference>
<evidence type="ECO:0000313" key="4">
    <source>
        <dbReference type="EMBL" id="SVC58985.1"/>
    </source>
</evidence>
<keyword evidence="2" id="KW-0479">Metal-binding</keyword>
<dbReference type="InterPro" id="IPR005002">
    <property type="entry name" value="PMM"/>
</dbReference>
<dbReference type="Gene3D" id="3.30.1240.20">
    <property type="match status" value="1"/>
</dbReference>
<dbReference type="GO" id="GO:0005829">
    <property type="term" value="C:cytosol"/>
    <property type="evidence" value="ECO:0007669"/>
    <property type="project" value="TreeGrafter"/>
</dbReference>
<evidence type="ECO:0000256" key="3">
    <source>
        <dbReference type="ARBA" id="ARBA00022842"/>
    </source>
</evidence>
<dbReference type="InterPro" id="IPR043169">
    <property type="entry name" value="PMM_cap"/>
</dbReference>
<evidence type="ECO:0000256" key="2">
    <source>
        <dbReference type="ARBA" id="ARBA00022723"/>
    </source>
</evidence>
<keyword evidence="1" id="KW-0963">Cytoplasm</keyword>
<dbReference type="GO" id="GO:0006013">
    <property type="term" value="P:mannose metabolic process"/>
    <property type="evidence" value="ECO:0007669"/>
    <property type="project" value="TreeGrafter"/>
</dbReference>
<dbReference type="GO" id="GO:0009298">
    <property type="term" value="P:GDP-mannose biosynthetic process"/>
    <property type="evidence" value="ECO:0007669"/>
    <property type="project" value="InterPro"/>
</dbReference>
<proteinExistence type="predicted"/>
<evidence type="ECO:0008006" key="5">
    <source>
        <dbReference type="Google" id="ProtNLM"/>
    </source>
</evidence>
<keyword evidence="3" id="KW-0460">Magnesium</keyword>
<organism evidence="4">
    <name type="scientific">marine metagenome</name>
    <dbReference type="NCBI Taxonomy" id="408172"/>
    <lineage>
        <taxon>unclassified sequences</taxon>
        <taxon>metagenomes</taxon>
        <taxon>ecological metagenomes</taxon>
    </lineage>
</organism>
<dbReference type="AlphaFoldDB" id="A0A382NF87"/>
<gene>
    <name evidence="4" type="ORF">METZ01_LOCUS311839</name>
</gene>
<dbReference type="Gene3D" id="3.40.50.1000">
    <property type="entry name" value="HAD superfamily/HAD-like"/>
    <property type="match status" value="1"/>
</dbReference>
<dbReference type="PANTHER" id="PTHR10466:SF0">
    <property type="entry name" value="PHOSPHOMANNOMUTASE"/>
    <property type="match status" value="1"/>
</dbReference>
<dbReference type="InterPro" id="IPR023214">
    <property type="entry name" value="HAD_sf"/>
</dbReference>
<protein>
    <recommendedName>
        <fullName evidence="5">Phosphomannomutase</fullName>
    </recommendedName>
</protein>
<dbReference type="GO" id="GO:0004615">
    <property type="term" value="F:phosphomannomutase activity"/>
    <property type="evidence" value="ECO:0007669"/>
    <property type="project" value="InterPro"/>
</dbReference>
<dbReference type="InterPro" id="IPR036412">
    <property type="entry name" value="HAD-like_sf"/>
</dbReference>
<dbReference type="GO" id="GO:0006487">
    <property type="term" value="P:protein N-linked glycosylation"/>
    <property type="evidence" value="ECO:0007669"/>
    <property type="project" value="TreeGrafter"/>
</dbReference>
<evidence type="ECO:0000256" key="1">
    <source>
        <dbReference type="ARBA" id="ARBA00022490"/>
    </source>
</evidence>